<dbReference type="RefSeq" id="WP_182560368.1">
    <property type="nucleotide sequence ID" value="NZ_JACGWT010000003.1"/>
</dbReference>
<dbReference type="AlphaFoldDB" id="A0A7W3P6E7"/>
<keyword evidence="1" id="KW-0805">Transcription regulation</keyword>
<accession>A0A7W3P6E7</accession>
<sequence length="208" mass="22780">MVRTIVERTRLGDDDVVREPGRRLTERQLALRDQLVDLVLAEGFLHLTVDDMAGRLGCSKRTLYALADSKEQLAVAAVRQFFRRSTVAVEAAIVRTRTPARRLTRYLEAVAEALRPTSRAFHADVAAFPPAREVYEANTQAAAARVRELIEEGVAAGAFRTVPGDFVAEVVTATMFRITGGEVGLATGLTDAEAYTELARLVLAAVRR</sequence>
<name>A0A7W3P6E7_9ACTN</name>
<evidence type="ECO:0000256" key="3">
    <source>
        <dbReference type="ARBA" id="ARBA00023163"/>
    </source>
</evidence>
<proteinExistence type="predicted"/>
<evidence type="ECO:0000259" key="5">
    <source>
        <dbReference type="PROSITE" id="PS50977"/>
    </source>
</evidence>
<gene>
    <name evidence="6" type="ORF">FHX74_002454</name>
</gene>
<evidence type="ECO:0000256" key="2">
    <source>
        <dbReference type="ARBA" id="ARBA00023125"/>
    </source>
</evidence>
<reference evidence="6 7" key="1">
    <citation type="submission" date="2020-07" db="EMBL/GenBank/DDBJ databases">
        <title>Sequencing the genomes of 1000 actinobacteria strains.</title>
        <authorList>
            <person name="Klenk H.-P."/>
        </authorList>
    </citation>
    <scope>NUCLEOTIDE SEQUENCE [LARGE SCALE GENOMIC DNA]</scope>
    <source>
        <strain evidence="6 7">DSM 100723</strain>
    </source>
</reference>
<dbReference type="InterPro" id="IPR036271">
    <property type="entry name" value="Tet_transcr_reg_TetR-rel_C_sf"/>
</dbReference>
<feature type="DNA-binding region" description="H-T-H motif" evidence="4">
    <location>
        <begin position="48"/>
        <end position="67"/>
    </location>
</feature>
<dbReference type="InterPro" id="IPR001647">
    <property type="entry name" value="HTH_TetR"/>
</dbReference>
<dbReference type="PROSITE" id="PS50977">
    <property type="entry name" value="HTH_TETR_2"/>
    <property type="match status" value="1"/>
</dbReference>
<dbReference type="Gene3D" id="1.10.357.10">
    <property type="entry name" value="Tetracycline Repressor, domain 2"/>
    <property type="match status" value="1"/>
</dbReference>
<dbReference type="SUPFAM" id="SSF48498">
    <property type="entry name" value="Tetracyclin repressor-like, C-terminal domain"/>
    <property type="match status" value="1"/>
</dbReference>
<organism evidence="6 7">
    <name type="scientific">Microlunatus kandeliicorticis</name>
    <dbReference type="NCBI Taxonomy" id="1759536"/>
    <lineage>
        <taxon>Bacteria</taxon>
        <taxon>Bacillati</taxon>
        <taxon>Actinomycetota</taxon>
        <taxon>Actinomycetes</taxon>
        <taxon>Propionibacteriales</taxon>
        <taxon>Propionibacteriaceae</taxon>
        <taxon>Microlunatus</taxon>
    </lineage>
</organism>
<dbReference type="Proteomes" id="UP000523079">
    <property type="component" value="Unassembled WGS sequence"/>
</dbReference>
<keyword evidence="7" id="KW-1185">Reference proteome</keyword>
<dbReference type="SUPFAM" id="SSF46689">
    <property type="entry name" value="Homeodomain-like"/>
    <property type="match status" value="1"/>
</dbReference>
<dbReference type="GO" id="GO:0000976">
    <property type="term" value="F:transcription cis-regulatory region binding"/>
    <property type="evidence" value="ECO:0007669"/>
    <property type="project" value="TreeGrafter"/>
</dbReference>
<dbReference type="PANTHER" id="PTHR30055">
    <property type="entry name" value="HTH-TYPE TRANSCRIPTIONAL REGULATOR RUTR"/>
    <property type="match status" value="1"/>
</dbReference>
<feature type="domain" description="HTH tetR-type" evidence="5">
    <location>
        <begin position="25"/>
        <end position="85"/>
    </location>
</feature>
<evidence type="ECO:0000256" key="1">
    <source>
        <dbReference type="ARBA" id="ARBA00023015"/>
    </source>
</evidence>
<dbReference type="GO" id="GO:0003700">
    <property type="term" value="F:DNA-binding transcription factor activity"/>
    <property type="evidence" value="ECO:0007669"/>
    <property type="project" value="TreeGrafter"/>
</dbReference>
<evidence type="ECO:0000256" key="4">
    <source>
        <dbReference type="PROSITE-ProRule" id="PRU00335"/>
    </source>
</evidence>
<protein>
    <submittedName>
        <fullName evidence="6">AcrR family transcriptional regulator</fullName>
    </submittedName>
</protein>
<dbReference type="PANTHER" id="PTHR30055:SF234">
    <property type="entry name" value="HTH-TYPE TRANSCRIPTIONAL REGULATOR BETI"/>
    <property type="match status" value="1"/>
</dbReference>
<dbReference type="InterPro" id="IPR050109">
    <property type="entry name" value="HTH-type_TetR-like_transc_reg"/>
</dbReference>
<comment type="caution">
    <text evidence="6">The sequence shown here is derived from an EMBL/GenBank/DDBJ whole genome shotgun (WGS) entry which is preliminary data.</text>
</comment>
<keyword evidence="2 4" id="KW-0238">DNA-binding</keyword>
<evidence type="ECO:0000313" key="7">
    <source>
        <dbReference type="Proteomes" id="UP000523079"/>
    </source>
</evidence>
<evidence type="ECO:0000313" key="6">
    <source>
        <dbReference type="EMBL" id="MBA8794835.1"/>
    </source>
</evidence>
<keyword evidence="3" id="KW-0804">Transcription</keyword>
<dbReference type="EMBL" id="JACGWT010000003">
    <property type="protein sequence ID" value="MBA8794835.1"/>
    <property type="molecule type" value="Genomic_DNA"/>
</dbReference>
<dbReference type="Gene3D" id="1.10.10.60">
    <property type="entry name" value="Homeodomain-like"/>
    <property type="match status" value="1"/>
</dbReference>
<dbReference type="InterPro" id="IPR009057">
    <property type="entry name" value="Homeodomain-like_sf"/>
</dbReference>